<dbReference type="PANTHER" id="PTHR30532:SF24">
    <property type="entry name" value="FERRIC ENTEROBACTIN-BINDING PERIPLASMIC PROTEIN FEPB"/>
    <property type="match status" value="1"/>
</dbReference>
<accession>A0ABP5E195</accession>
<feature type="chain" id="PRO_5045627603" description="Fe/B12 periplasmic-binding domain-containing protein" evidence="6">
    <location>
        <begin position="24"/>
        <end position="606"/>
    </location>
</feature>
<dbReference type="InterPro" id="IPR002491">
    <property type="entry name" value="ABC_transptr_periplasmic_BD"/>
</dbReference>
<feature type="region of interest" description="Disordered" evidence="5">
    <location>
        <begin position="384"/>
        <end position="596"/>
    </location>
</feature>
<feature type="domain" description="Fe/B12 periplasmic-binding" evidence="7">
    <location>
        <begin position="64"/>
        <end position="339"/>
    </location>
</feature>
<dbReference type="Pfam" id="PF01497">
    <property type="entry name" value="Peripla_BP_2"/>
    <property type="match status" value="1"/>
</dbReference>
<keyword evidence="4 6" id="KW-0732">Signal</keyword>
<evidence type="ECO:0000256" key="4">
    <source>
        <dbReference type="ARBA" id="ARBA00022729"/>
    </source>
</evidence>
<evidence type="ECO:0000256" key="2">
    <source>
        <dbReference type="ARBA" id="ARBA00008814"/>
    </source>
</evidence>
<feature type="compositionally biased region" description="Basic and acidic residues" evidence="5">
    <location>
        <begin position="384"/>
        <end position="394"/>
    </location>
</feature>
<keyword evidence="3" id="KW-0813">Transport</keyword>
<evidence type="ECO:0000313" key="9">
    <source>
        <dbReference type="Proteomes" id="UP001500326"/>
    </source>
</evidence>
<name>A0ABP5E195_9MICO</name>
<keyword evidence="9" id="KW-1185">Reference proteome</keyword>
<dbReference type="PANTHER" id="PTHR30532">
    <property type="entry name" value="IRON III DICITRATE-BINDING PERIPLASMIC PROTEIN"/>
    <property type="match status" value="1"/>
</dbReference>
<protein>
    <recommendedName>
        <fullName evidence="7">Fe/B12 periplasmic-binding domain-containing protein</fullName>
    </recommendedName>
</protein>
<dbReference type="PROSITE" id="PS51257">
    <property type="entry name" value="PROKAR_LIPOPROTEIN"/>
    <property type="match status" value="1"/>
</dbReference>
<comment type="subcellular location">
    <subcellularLocation>
        <location evidence="1">Cell envelope</location>
    </subcellularLocation>
</comment>
<dbReference type="SUPFAM" id="SSF53807">
    <property type="entry name" value="Helical backbone' metal receptor"/>
    <property type="match status" value="1"/>
</dbReference>
<evidence type="ECO:0000259" key="7">
    <source>
        <dbReference type="PROSITE" id="PS50983"/>
    </source>
</evidence>
<organism evidence="8 9">
    <name type="scientific">Microbacterium pumilum</name>
    <dbReference type="NCBI Taxonomy" id="344165"/>
    <lineage>
        <taxon>Bacteria</taxon>
        <taxon>Bacillati</taxon>
        <taxon>Actinomycetota</taxon>
        <taxon>Actinomycetes</taxon>
        <taxon>Micrococcales</taxon>
        <taxon>Microbacteriaceae</taxon>
        <taxon>Microbacterium</taxon>
    </lineage>
</organism>
<feature type="compositionally biased region" description="Basic and acidic residues" evidence="5">
    <location>
        <begin position="542"/>
        <end position="558"/>
    </location>
</feature>
<feature type="compositionally biased region" description="Basic and acidic residues" evidence="5">
    <location>
        <begin position="493"/>
        <end position="511"/>
    </location>
</feature>
<feature type="signal peptide" evidence="6">
    <location>
        <begin position="1"/>
        <end position="23"/>
    </location>
</feature>
<reference evidence="9" key="1">
    <citation type="journal article" date="2019" name="Int. J. Syst. Evol. Microbiol.">
        <title>The Global Catalogue of Microorganisms (GCM) 10K type strain sequencing project: providing services to taxonomists for standard genome sequencing and annotation.</title>
        <authorList>
            <consortium name="The Broad Institute Genomics Platform"/>
            <consortium name="The Broad Institute Genome Sequencing Center for Infectious Disease"/>
            <person name="Wu L."/>
            <person name="Ma J."/>
        </authorList>
    </citation>
    <scope>NUCLEOTIDE SEQUENCE [LARGE SCALE GENOMIC DNA]</scope>
    <source>
        <strain evidence="9">JCM 14902</strain>
    </source>
</reference>
<dbReference type="EMBL" id="BAAAOH010000001">
    <property type="protein sequence ID" value="GAA1988050.1"/>
    <property type="molecule type" value="Genomic_DNA"/>
</dbReference>
<comment type="caution">
    <text evidence="8">The sequence shown here is derived from an EMBL/GenBank/DDBJ whole genome shotgun (WGS) entry which is preliminary data.</text>
</comment>
<evidence type="ECO:0000256" key="3">
    <source>
        <dbReference type="ARBA" id="ARBA00022448"/>
    </source>
</evidence>
<dbReference type="InterPro" id="IPR051313">
    <property type="entry name" value="Bact_iron-sidero_bind"/>
</dbReference>
<evidence type="ECO:0000256" key="6">
    <source>
        <dbReference type="SAM" id="SignalP"/>
    </source>
</evidence>
<dbReference type="CDD" id="cd01146">
    <property type="entry name" value="FhuD"/>
    <property type="match status" value="1"/>
</dbReference>
<sequence>MTRQRARAILAITAATATALALAGCSGSAAPEGTASGDAASAEGFPVTIHHAFGETTIDAAPERIATWGWGATDAVLALGEVPVAVSSMDYGGGDNKLTPWIEEAITGLDGEEPVLLDSSANEVSVEEVLATDPDVFLAPYSGLTQEEYDELTDAGVPVIAYPETAWSTPWQDVITIVGEAMGKSAEAEQVLADLDTLVADTAAEHPEFAEATIAYIDDDVDTFYMYLPSDPRVVILEQLGFTTPDSVTALDTGEGTFYTTVSYENLDQIDADVILTQAEQQSALDEFLASDRGQLIPAVKKGAVAAVVGEVVGEENVSATTPTALSLPWLLPTLADDGRDGTLLHRGDQLTAIRRQEFIERRLLLGLREDDIGVVDRVDALPGERYEQTREDGLQDIPDQEGDETGAQGRPEQRLVAEGVLPDGGAEVVQRKVEPRQPERVDDHTAGEKRDEHAQELTVPRSTGEPAHHDRGCDEADDVSAARQGEQTARLALREDRQSDDAEHQVEGHRQRTAQRAECGADKQDSEGLTCQRDGPERDDDLGRECDQRGAGHDEGRVGGQSEGARAIGNEHIGKNTTSGGGCGESHEAPRGRTPGRCGWRCDLY</sequence>
<evidence type="ECO:0000313" key="8">
    <source>
        <dbReference type="EMBL" id="GAA1988050.1"/>
    </source>
</evidence>
<dbReference type="PROSITE" id="PS50983">
    <property type="entry name" value="FE_B12_PBP"/>
    <property type="match status" value="1"/>
</dbReference>
<gene>
    <name evidence="8" type="ORF">GCM10009777_23500</name>
</gene>
<feature type="compositionally biased region" description="Basic and acidic residues" evidence="5">
    <location>
        <begin position="430"/>
        <end position="456"/>
    </location>
</feature>
<evidence type="ECO:0000256" key="1">
    <source>
        <dbReference type="ARBA" id="ARBA00004196"/>
    </source>
</evidence>
<proteinExistence type="inferred from homology"/>
<comment type="similarity">
    <text evidence="2">Belongs to the bacterial solute-binding protein 8 family.</text>
</comment>
<dbReference type="Gene3D" id="3.40.50.1980">
    <property type="entry name" value="Nitrogenase molybdenum iron protein domain"/>
    <property type="match status" value="2"/>
</dbReference>
<evidence type="ECO:0000256" key="5">
    <source>
        <dbReference type="SAM" id="MobiDB-lite"/>
    </source>
</evidence>
<dbReference type="Proteomes" id="UP001500326">
    <property type="component" value="Unassembled WGS sequence"/>
</dbReference>